<evidence type="ECO:0000313" key="2">
    <source>
        <dbReference type="Proteomes" id="UP000667802"/>
    </source>
</evidence>
<protein>
    <submittedName>
        <fullName evidence="1">Uncharacterized protein</fullName>
    </submittedName>
</protein>
<dbReference type="RefSeq" id="WP_208344524.1">
    <property type="nucleotide sequence ID" value="NZ_CAWQFN010000510.1"/>
</dbReference>
<keyword evidence="2" id="KW-1185">Reference proteome</keyword>
<organism evidence="1 2">
    <name type="scientific">Aetokthonos hydrillicola Thurmond2011</name>
    <dbReference type="NCBI Taxonomy" id="2712845"/>
    <lineage>
        <taxon>Bacteria</taxon>
        <taxon>Bacillati</taxon>
        <taxon>Cyanobacteriota</taxon>
        <taxon>Cyanophyceae</taxon>
        <taxon>Nostocales</taxon>
        <taxon>Hapalosiphonaceae</taxon>
        <taxon>Aetokthonos</taxon>
    </lineage>
</organism>
<comment type="caution">
    <text evidence="1">The sequence shown here is derived from an EMBL/GenBank/DDBJ whole genome shotgun (WGS) entry which is preliminary data.</text>
</comment>
<dbReference type="Proteomes" id="UP000667802">
    <property type="component" value="Unassembled WGS sequence"/>
</dbReference>
<name>A0AAP5M8C9_9CYAN</name>
<gene>
    <name evidence="1" type="ORF">G7B40_031320</name>
</gene>
<proteinExistence type="predicted"/>
<sequence>MAFSRPNGDGGFSWKAHLEYLTDKNPENLKSIAIAKLNLLARENPDQADYFSDLADELELKIYRENEANEKRTLEQKGVEESLSYEEEQAIVEQYLQEHGMSWILEGNDNPYQTTLRWCSSCEDFTPHKTMESDLGFKCTKCPQATKSAAESYIDTAYRTLGKLLHKLQ</sequence>
<accession>A0AAP5M8C9</accession>
<reference evidence="2" key="1">
    <citation type="journal article" date="2021" name="Science">
        <title>Hunting the eagle killer: A cyanobacterial neurotoxin causes vacuolar myelinopathy.</title>
        <authorList>
            <person name="Breinlinger S."/>
            <person name="Phillips T.J."/>
            <person name="Haram B.N."/>
            <person name="Mares J."/>
            <person name="Martinez Yerena J.A."/>
            <person name="Hrouzek P."/>
            <person name="Sobotka R."/>
            <person name="Henderson W.M."/>
            <person name="Schmieder P."/>
            <person name="Williams S.M."/>
            <person name="Lauderdale J.D."/>
            <person name="Wilde H.D."/>
            <person name="Gerrin W."/>
            <person name="Kust A."/>
            <person name="Washington J.W."/>
            <person name="Wagner C."/>
            <person name="Geier B."/>
            <person name="Liebeke M."/>
            <person name="Enke H."/>
            <person name="Niedermeyer T.H.J."/>
            <person name="Wilde S.B."/>
        </authorList>
    </citation>
    <scope>NUCLEOTIDE SEQUENCE [LARGE SCALE GENOMIC DNA]</scope>
    <source>
        <strain evidence="2">Thurmond2011</strain>
    </source>
</reference>
<dbReference type="EMBL" id="JAALHA020000021">
    <property type="protein sequence ID" value="MDR9899016.1"/>
    <property type="molecule type" value="Genomic_DNA"/>
</dbReference>
<evidence type="ECO:0000313" key="1">
    <source>
        <dbReference type="EMBL" id="MDR9899016.1"/>
    </source>
</evidence>
<dbReference type="AlphaFoldDB" id="A0AAP5M8C9"/>